<organism evidence="2 3">
    <name type="scientific">Blattamonas nauphoetae</name>
    <dbReference type="NCBI Taxonomy" id="2049346"/>
    <lineage>
        <taxon>Eukaryota</taxon>
        <taxon>Metamonada</taxon>
        <taxon>Preaxostyla</taxon>
        <taxon>Oxymonadida</taxon>
        <taxon>Blattamonas</taxon>
    </lineage>
</organism>
<protein>
    <submittedName>
        <fullName evidence="2">Uncharacterized protein</fullName>
    </submittedName>
</protein>
<sequence length="472" mass="51446">MILLLLTTFIYSIDGDTIFLEFGGMSKTCLTADTACHSLDQAAKHANWENVTSILIQGHAELIGEVIFDSSDDTFKKTPAANIEYTMTLKNHHLSSNSDQYGLTGLGTIKIKGTDTTEMRIILKSDAGFLHISTARTPGGIKKEYVFRVELYGVLDVHTILYVQPLQLPSTTTFTKLTSKFETEAWDQKSAAIVVDKGALIIPNTASMSVHDPELGVLILNDFDITKSSVLIDHSVSSSITSLVPKGVVCSISENATDTFNIIIGNAGKEREEDDKLVGIDQYPLDIHLSGKCAAYDSVDTTQKFPLNNTDMTNISKTAFVFPSVSLSRSNLKFATKTGSQSSDLGNYLLAEFSSGYNVLSVAALRRLKVSIAPRYHTEDADDKLIRWDEMTWYVGHKDTEMSFGGVLITQSGQSGFAVAAVPRANVGISGEYTVKMEFEDQVRYVGCLYSGARKTVAFASLAVLLAVLLGF</sequence>
<feature type="chain" id="PRO_5046030200" evidence="1">
    <location>
        <begin position="16"/>
        <end position="472"/>
    </location>
</feature>
<keyword evidence="1" id="KW-0732">Signal</keyword>
<dbReference type="EMBL" id="JARBJD010000015">
    <property type="protein sequence ID" value="KAK2961687.1"/>
    <property type="molecule type" value="Genomic_DNA"/>
</dbReference>
<keyword evidence="3" id="KW-1185">Reference proteome</keyword>
<proteinExistence type="predicted"/>
<evidence type="ECO:0000313" key="2">
    <source>
        <dbReference type="EMBL" id="KAK2961687.1"/>
    </source>
</evidence>
<reference evidence="2 3" key="1">
    <citation type="journal article" date="2022" name="bioRxiv">
        <title>Genomics of Preaxostyla Flagellates Illuminates Evolutionary Transitions and the Path Towards Mitochondrial Loss.</title>
        <authorList>
            <person name="Novak L.V.F."/>
            <person name="Treitli S.C."/>
            <person name="Pyrih J."/>
            <person name="Halakuc P."/>
            <person name="Pipaliya S.V."/>
            <person name="Vacek V."/>
            <person name="Brzon O."/>
            <person name="Soukal P."/>
            <person name="Eme L."/>
            <person name="Dacks J.B."/>
            <person name="Karnkowska A."/>
            <person name="Elias M."/>
            <person name="Hampl V."/>
        </authorList>
    </citation>
    <scope>NUCLEOTIDE SEQUENCE [LARGE SCALE GENOMIC DNA]</scope>
    <source>
        <strain evidence="2">NAU3</strain>
        <tissue evidence="2">Gut</tissue>
    </source>
</reference>
<comment type="caution">
    <text evidence="2">The sequence shown here is derived from an EMBL/GenBank/DDBJ whole genome shotgun (WGS) entry which is preliminary data.</text>
</comment>
<evidence type="ECO:0000313" key="3">
    <source>
        <dbReference type="Proteomes" id="UP001281761"/>
    </source>
</evidence>
<evidence type="ECO:0000256" key="1">
    <source>
        <dbReference type="SAM" id="SignalP"/>
    </source>
</evidence>
<gene>
    <name evidence="2" type="ORF">BLNAU_3485</name>
</gene>
<name>A0ABQ9YD72_9EUKA</name>
<dbReference type="Proteomes" id="UP001281761">
    <property type="component" value="Unassembled WGS sequence"/>
</dbReference>
<feature type="signal peptide" evidence="1">
    <location>
        <begin position="1"/>
        <end position="15"/>
    </location>
</feature>
<accession>A0ABQ9YD72</accession>